<reference evidence="2 3" key="2">
    <citation type="journal article" date="2012" name="PLoS ONE">
        <title>An ancient pathway combining carbon dioxide fixation with the generation and utilization of a sodium ion gradient for ATP synthesis.</title>
        <authorList>
            <person name="Poehlein A."/>
            <person name="Schmidt S."/>
            <person name="Kaster A.K."/>
            <person name="Goenrich M."/>
            <person name="Vollmers J."/>
            <person name="Thurmer A."/>
            <person name="Bertsch J."/>
            <person name="Schuchmann K."/>
            <person name="Voigt B."/>
            <person name="Hecker M."/>
            <person name="Daniel R."/>
            <person name="Thauer R.K."/>
            <person name="Gottschalk G."/>
            <person name="Muller V."/>
        </authorList>
    </citation>
    <scope>NUCLEOTIDE SEQUENCE [LARGE SCALE GENOMIC DNA]</scope>
    <source>
        <strain evidence="3">ATCC 29683 / DSM 1030 / JCM 2381 / KCTC 1655 / WB1</strain>
    </source>
</reference>
<protein>
    <submittedName>
        <fullName evidence="2">CRISPR-associated protein Cas5</fullName>
    </submittedName>
</protein>
<dbReference type="InterPro" id="IPR013422">
    <property type="entry name" value="CRISPR-assoc_prot_Cas5_N"/>
</dbReference>
<dbReference type="eggNOG" id="COG1688">
    <property type="taxonomic scope" value="Bacteria"/>
</dbReference>
<dbReference type="RefSeq" id="WP_014357263.1">
    <property type="nucleotide sequence ID" value="NC_016894.1"/>
</dbReference>
<dbReference type="OrthoDB" id="9782505at2"/>
<proteinExistence type="predicted"/>
<accession>H6LHF6</accession>
<dbReference type="GO" id="GO:0051607">
    <property type="term" value="P:defense response to virus"/>
    <property type="evidence" value="ECO:0007669"/>
    <property type="project" value="UniProtKB-KW"/>
</dbReference>
<evidence type="ECO:0000313" key="3">
    <source>
        <dbReference type="Proteomes" id="UP000007177"/>
    </source>
</evidence>
<organism evidence="2 3">
    <name type="scientific">Acetobacterium woodii (strain ATCC 29683 / DSM 1030 / JCM 2381 / KCTC 1655 / WB1)</name>
    <dbReference type="NCBI Taxonomy" id="931626"/>
    <lineage>
        <taxon>Bacteria</taxon>
        <taxon>Bacillati</taxon>
        <taxon>Bacillota</taxon>
        <taxon>Clostridia</taxon>
        <taxon>Eubacteriales</taxon>
        <taxon>Eubacteriaceae</taxon>
        <taxon>Acetobacterium</taxon>
    </lineage>
</organism>
<keyword evidence="3" id="KW-1185">Reference proteome</keyword>
<dbReference type="EMBL" id="CP002987">
    <property type="protein sequence ID" value="AFA49666.1"/>
    <property type="molecule type" value="Genomic_DNA"/>
</dbReference>
<evidence type="ECO:0000256" key="1">
    <source>
        <dbReference type="ARBA" id="ARBA00023118"/>
    </source>
</evidence>
<gene>
    <name evidence="2" type="primary">cas5</name>
    <name evidence="2" type="ordered locus">Awo_c29320</name>
</gene>
<name>H6LHF6_ACEWD</name>
<evidence type="ECO:0000313" key="2">
    <source>
        <dbReference type="EMBL" id="AFA49666.1"/>
    </source>
</evidence>
<dbReference type="NCBIfam" id="TIGR02593">
    <property type="entry name" value="CRISPR_cas5"/>
    <property type="match status" value="1"/>
</dbReference>
<reference evidence="3" key="1">
    <citation type="submission" date="2011-07" db="EMBL/GenBank/DDBJ databases">
        <title>Complete genome sequence of Acetobacterium woodii.</title>
        <authorList>
            <person name="Poehlein A."/>
            <person name="Schmidt S."/>
            <person name="Kaster A.-K."/>
            <person name="Goenrich M."/>
            <person name="Vollmers J."/>
            <person name="Thuermer A."/>
            <person name="Gottschalk G."/>
            <person name="Thauer R.K."/>
            <person name="Daniel R."/>
            <person name="Mueller V."/>
        </authorList>
    </citation>
    <scope>NUCLEOTIDE SEQUENCE [LARGE SCALE GENOMIC DNA]</scope>
    <source>
        <strain evidence="3">ATCC 29683 / DSM 1030 / JCM 2381 / KCTC 1655 / WB1</strain>
    </source>
</reference>
<dbReference type="STRING" id="931626.Awo_c29320"/>
<keyword evidence="1" id="KW-0051">Antiviral defense</keyword>
<dbReference type="AlphaFoldDB" id="H6LHF6"/>
<dbReference type="HOGENOM" id="CLU_749555_0_0_9"/>
<dbReference type="KEGG" id="awo:Awo_c29320"/>
<dbReference type="Proteomes" id="UP000007177">
    <property type="component" value="Chromosome"/>
</dbReference>
<sequence>MKALRIKLYQSSANYRKEESDTNKMTYPLPPFSTVIGALHEASGYQTYHPMDLSIQGKYESMHREPYTDYCFLNSTMDDRGILVKMRNPELLSSAFDKVAAAQKSQGNSFRKRITIKVFDEILYQEFIALKELNDEIENFKNTRYKRIMDLIKTRKKTIKIKKTEVSKGEIQYEKLCRREKQIKEIEKQIKDEFEKYKEVQYTKPYSKFRSLTTSLKFYEILNNVELVIHVKAEETVLMTILDNIYHLKSIGRSEDFVEVTEAKIVELIQDDNCDVTSSFSAYLDFRDVKNERIFPVAVGGGVNEKGGTRYGLNKTYQIIDDKRIFDKKSVIYLSQYGIDETSETIWLDRDDDQEYIVNFI</sequence>